<dbReference type="NCBIfam" id="NF040941">
    <property type="entry name" value="GGGWT_bact"/>
    <property type="match status" value="1"/>
</dbReference>
<dbReference type="RefSeq" id="WP_267772426.1">
    <property type="nucleotide sequence ID" value="NZ_JAPNKE010000002.1"/>
</dbReference>
<dbReference type="PROSITE" id="PS51406">
    <property type="entry name" value="FIBRINOGEN_C_2"/>
    <property type="match status" value="1"/>
</dbReference>
<dbReference type="AlphaFoldDB" id="A0A9X3IZP4"/>
<feature type="compositionally biased region" description="Gly residues" evidence="4">
    <location>
        <begin position="58"/>
        <end position="68"/>
    </location>
</feature>
<evidence type="ECO:0000259" key="6">
    <source>
        <dbReference type="PROSITE" id="PS51406"/>
    </source>
</evidence>
<feature type="domain" description="Fibrinogen C-terminal" evidence="6">
    <location>
        <begin position="305"/>
        <end position="366"/>
    </location>
</feature>
<dbReference type="PROSITE" id="PS51257">
    <property type="entry name" value="PROKAR_LIPOPROTEIN"/>
    <property type="match status" value="1"/>
</dbReference>
<gene>
    <name evidence="7" type="ORF">OV079_30125</name>
</gene>
<name>A0A9X3IZP4_9BACT</name>
<feature type="signal peptide" evidence="5">
    <location>
        <begin position="1"/>
        <end position="20"/>
    </location>
</feature>
<dbReference type="Gene3D" id="3.90.215.10">
    <property type="entry name" value="Gamma Fibrinogen, chain A, domain 1"/>
    <property type="match status" value="1"/>
</dbReference>
<organism evidence="7 8">
    <name type="scientific">Nannocystis pusilla</name>
    <dbReference type="NCBI Taxonomy" id="889268"/>
    <lineage>
        <taxon>Bacteria</taxon>
        <taxon>Pseudomonadati</taxon>
        <taxon>Myxococcota</taxon>
        <taxon>Polyangia</taxon>
        <taxon>Nannocystales</taxon>
        <taxon>Nannocystaceae</taxon>
        <taxon>Nannocystis</taxon>
    </lineage>
</organism>
<sequence length="512" mass="51345">MNRFVAPCLVVAASCLGACASGEDPSTGFGTSSATATMTSPSTMTSPTEVSTSAPTTGGPGDDMGGGATEPPMPECGDGKVEGDEECDAGGDNDDAGACTAGCRLAVCGDGLVQTGVEACDDGNPDDGDDCTSACEAAGCGDGIVGPGEACDDGNMTDSDDCTNACALAVCGDGIVGPGEACDDGNDDDADACTAMCKSATCGDGALQPNEECDDGNQVDGDACLNTCLNAECGDGAVQAGVEECDDANLSNLDACTVECKNSSCSDGIQSGDETDIDCGGSCKTCNKGKNCAADTDCSTGACVNGSCNLPMNCKQLKSGLPSTPNGVYQIDVDGDGPRMPFDVYCEMTIDGGGWTLVGRSRNTPSAPGCADTDGGGSFGWRAAQGSLADDGNAYALDVAGKAVAFTQVLFGNHAGSKAFAGTIYRHTVVANFVDVHQNTHYYIGEPTAIQGACPNGASMLAWMGFTSNVDSFHMRDVDGNGFGLTASGWRTCYDTCVGGDLNGKPGQIFVR</sequence>
<accession>A0A9X3IZP4</accession>
<dbReference type="InterPro" id="IPR036056">
    <property type="entry name" value="Fibrinogen-like_C"/>
</dbReference>
<protein>
    <submittedName>
        <fullName evidence="7">DUF4215 domain-containing protein</fullName>
    </submittedName>
</protein>
<evidence type="ECO:0000256" key="5">
    <source>
        <dbReference type="SAM" id="SignalP"/>
    </source>
</evidence>
<reference evidence="7" key="1">
    <citation type="submission" date="2022-11" db="EMBL/GenBank/DDBJ databases">
        <title>Minimal conservation of predation-associated metabolite biosynthetic gene clusters underscores biosynthetic potential of Myxococcota including descriptions for ten novel species: Archangium lansinium sp. nov., Myxococcus landrumus sp. nov., Nannocystis bai.</title>
        <authorList>
            <person name="Ahearne A."/>
            <person name="Stevens C."/>
            <person name="Phillips K."/>
        </authorList>
    </citation>
    <scope>NUCLEOTIDE SEQUENCE</scope>
    <source>
        <strain evidence="7">Na p29</strain>
    </source>
</reference>
<dbReference type="InterPro" id="IPR011936">
    <property type="entry name" value="Myxo_disulph_rpt"/>
</dbReference>
<dbReference type="SUPFAM" id="SSF56496">
    <property type="entry name" value="Fibrinogen C-terminal domain-like"/>
    <property type="match status" value="1"/>
</dbReference>
<keyword evidence="1 5" id="KW-0732">Signal</keyword>
<evidence type="ECO:0000256" key="2">
    <source>
        <dbReference type="ARBA" id="ARBA00022737"/>
    </source>
</evidence>
<dbReference type="InterPro" id="IPR014716">
    <property type="entry name" value="Fibrinogen_a/b/g_C_1"/>
</dbReference>
<evidence type="ECO:0000313" key="8">
    <source>
        <dbReference type="Proteomes" id="UP001150924"/>
    </source>
</evidence>
<feature type="chain" id="PRO_5040840393" evidence="5">
    <location>
        <begin position="21"/>
        <end position="512"/>
    </location>
</feature>
<dbReference type="NCBIfam" id="TIGR02232">
    <property type="entry name" value="myxo_disulf_rpt"/>
    <property type="match status" value="5"/>
</dbReference>
<proteinExistence type="predicted"/>
<comment type="caution">
    <text evidence="7">The sequence shown here is derived from an EMBL/GenBank/DDBJ whole genome shotgun (WGS) entry which is preliminary data.</text>
</comment>
<keyword evidence="2" id="KW-0677">Repeat</keyword>
<keyword evidence="3" id="KW-1015">Disulfide bond</keyword>
<feature type="compositionally biased region" description="Low complexity" evidence="4">
    <location>
        <begin position="26"/>
        <end position="57"/>
    </location>
</feature>
<dbReference type="Proteomes" id="UP001150924">
    <property type="component" value="Unassembled WGS sequence"/>
</dbReference>
<dbReference type="InterPro" id="IPR002181">
    <property type="entry name" value="Fibrinogen_a/b/g_C_dom"/>
</dbReference>
<feature type="region of interest" description="Disordered" evidence="4">
    <location>
        <begin position="23"/>
        <end position="89"/>
    </location>
</feature>
<keyword evidence="8" id="KW-1185">Reference proteome</keyword>
<evidence type="ECO:0000256" key="4">
    <source>
        <dbReference type="SAM" id="MobiDB-lite"/>
    </source>
</evidence>
<dbReference type="Pfam" id="PF13948">
    <property type="entry name" value="DUF4215"/>
    <property type="match status" value="2"/>
</dbReference>
<evidence type="ECO:0000256" key="1">
    <source>
        <dbReference type="ARBA" id="ARBA00022729"/>
    </source>
</evidence>
<evidence type="ECO:0000256" key="3">
    <source>
        <dbReference type="ARBA" id="ARBA00023157"/>
    </source>
</evidence>
<evidence type="ECO:0000313" key="7">
    <source>
        <dbReference type="EMBL" id="MCY1009746.1"/>
    </source>
</evidence>
<dbReference type="EMBL" id="JAPNKE010000002">
    <property type="protein sequence ID" value="MCY1009746.1"/>
    <property type="molecule type" value="Genomic_DNA"/>
</dbReference>